<proteinExistence type="predicted"/>
<name>A0A1Q9LE79_9PSEU</name>
<evidence type="ECO:0000313" key="2">
    <source>
        <dbReference type="EMBL" id="OLR90312.1"/>
    </source>
</evidence>
<sequence>MLAIAAAVTALWPRSAPETVPVLVAAHALAAGAALSPQDVRVVRAPPDLRPEGALAEPAEVAGQVLAGAAAAGEPLTRVRLVGPEGTALAAGPGAAAVPVRPADPALSALLRPGSRVDVVAPADASSAARVVADDAVVLAVRPDEPDTGPLLLLGLPRTAAHEVAAVSLRGPVTVTLR</sequence>
<dbReference type="Gene3D" id="3.90.1210.10">
    <property type="entry name" value="Antifreeze-like/N-acetylneuraminic acid synthase C-terminal domain"/>
    <property type="match status" value="1"/>
</dbReference>
<dbReference type="InterPro" id="IPR013974">
    <property type="entry name" value="SAF"/>
</dbReference>
<reference evidence="2 3" key="1">
    <citation type="submission" date="2016-10" db="EMBL/GenBank/DDBJ databases">
        <title>The Draft Genome Sequence of Actinokineospora bangkokensis 44EHWT reveals the biosynthetic pathway of antifungal compounds Thailandins with unusual extender unit butylmalonyl-CoA.</title>
        <authorList>
            <person name="Greule A."/>
            <person name="Intra B."/>
            <person name="Flemming S."/>
            <person name="Rommel M.G."/>
            <person name="Panbangred W."/>
            <person name="Bechthold A."/>
        </authorList>
    </citation>
    <scope>NUCLEOTIDE SEQUENCE [LARGE SCALE GENOMIC DNA]</scope>
    <source>
        <strain evidence="2 3">44EHW</strain>
    </source>
</reference>
<dbReference type="EMBL" id="MKQR01000028">
    <property type="protein sequence ID" value="OLR90312.1"/>
    <property type="molecule type" value="Genomic_DNA"/>
</dbReference>
<evidence type="ECO:0000313" key="3">
    <source>
        <dbReference type="Proteomes" id="UP000186040"/>
    </source>
</evidence>
<comment type="caution">
    <text evidence="2">The sequence shown here is derived from an EMBL/GenBank/DDBJ whole genome shotgun (WGS) entry which is preliminary data.</text>
</comment>
<organism evidence="2 3">
    <name type="scientific">Actinokineospora bangkokensis</name>
    <dbReference type="NCBI Taxonomy" id="1193682"/>
    <lineage>
        <taxon>Bacteria</taxon>
        <taxon>Bacillati</taxon>
        <taxon>Actinomycetota</taxon>
        <taxon>Actinomycetes</taxon>
        <taxon>Pseudonocardiales</taxon>
        <taxon>Pseudonocardiaceae</taxon>
        <taxon>Actinokineospora</taxon>
    </lineage>
</organism>
<dbReference type="Proteomes" id="UP000186040">
    <property type="component" value="Unassembled WGS sequence"/>
</dbReference>
<dbReference type="Pfam" id="PF08666">
    <property type="entry name" value="SAF"/>
    <property type="match status" value="1"/>
</dbReference>
<accession>A0A1Q9LE79</accession>
<gene>
    <name evidence="2" type="ORF">BJP25_02910</name>
</gene>
<dbReference type="AlphaFoldDB" id="A0A1Q9LE79"/>
<feature type="domain" description="SAF" evidence="1">
    <location>
        <begin position="20"/>
        <end position="82"/>
    </location>
</feature>
<evidence type="ECO:0000259" key="1">
    <source>
        <dbReference type="SMART" id="SM00858"/>
    </source>
</evidence>
<dbReference type="SMART" id="SM00858">
    <property type="entry name" value="SAF"/>
    <property type="match status" value="1"/>
</dbReference>
<protein>
    <recommendedName>
        <fullName evidence="1">SAF domain-containing protein</fullName>
    </recommendedName>
</protein>
<keyword evidence="3" id="KW-1185">Reference proteome</keyword>
<dbReference type="STRING" id="1193682.BJP25_02910"/>
<dbReference type="CDD" id="cd11614">
    <property type="entry name" value="SAF_CpaB_FlgA_like"/>
    <property type="match status" value="1"/>
</dbReference>